<gene>
    <name evidence="1" type="ORF">A2570_00305</name>
</gene>
<dbReference type="AlphaFoldDB" id="A0A1G1XLK9"/>
<dbReference type="EMBL" id="MHHY01000004">
    <property type="protein sequence ID" value="OGY40842.1"/>
    <property type="molecule type" value="Genomic_DNA"/>
</dbReference>
<protein>
    <submittedName>
        <fullName evidence="1">Uncharacterized protein</fullName>
    </submittedName>
</protein>
<sequence length="93" mass="10391">MLLQAKNEESGVQLIFSMNTIGEARLNIWFTKDSNRHSCKDTKFAALDKIGATQWLNNGQIKNWVKGEAGGIGVQLLEMIYKEASEEAMSIKT</sequence>
<dbReference type="Proteomes" id="UP000178570">
    <property type="component" value="Unassembled WGS sequence"/>
</dbReference>
<organism evidence="1 2">
    <name type="scientific">Candidatus Brennerbacteria bacterium RIFOXYD1_FULL_41_16</name>
    <dbReference type="NCBI Taxonomy" id="1797529"/>
    <lineage>
        <taxon>Bacteria</taxon>
        <taxon>Candidatus Brenneribacteriota</taxon>
    </lineage>
</organism>
<comment type="caution">
    <text evidence="1">The sequence shown here is derived from an EMBL/GenBank/DDBJ whole genome shotgun (WGS) entry which is preliminary data.</text>
</comment>
<reference evidence="1 2" key="1">
    <citation type="journal article" date="2016" name="Nat. Commun.">
        <title>Thousands of microbial genomes shed light on interconnected biogeochemical processes in an aquifer system.</title>
        <authorList>
            <person name="Anantharaman K."/>
            <person name="Brown C.T."/>
            <person name="Hug L.A."/>
            <person name="Sharon I."/>
            <person name="Castelle C.J."/>
            <person name="Probst A.J."/>
            <person name="Thomas B.C."/>
            <person name="Singh A."/>
            <person name="Wilkins M.J."/>
            <person name="Karaoz U."/>
            <person name="Brodie E.L."/>
            <person name="Williams K.H."/>
            <person name="Hubbard S.S."/>
            <person name="Banfield J.F."/>
        </authorList>
    </citation>
    <scope>NUCLEOTIDE SEQUENCE [LARGE SCALE GENOMIC DNA]</scope>
</reference>
<evidence type="ECO:0000313" key="2">
    <source>
        <dbReference type="Proteomes" id="UP000178570"/>
    </source>
</evidence>
<proteinExistence type="predicted"/>
<evidence type="ECO:0000313" key="1">
    <source>
        <dbReference type="EMBL" id="OGY40842.1"/>
    </source>
</evidence>
<name>A0A1G1XLK9_9BACT</name>
<accession>A0A1G1XLK9</accession>